<feature type="region of interest" description="Disordered" evidence="1">
    <location>
        <begin position="1"/>
        <end position="20"/>
    </location>
</feature>
<keyword evidence="2" id="KW-1133">Transmembrane helix</keyword>
<name>A0A5J4KNQ4_9CHLR</name>
<feature type="transmembrane region" description="Helical" evidence="2">
    <location>
        <begin position="112"/>
        <end position="133"/>
    </location>
</feature>
<feature type="transmembrane region" description="Helical" evidence="2">
    <location>
        <begin position="153"/>
        <end position="177"/>
    </location>
</feature>
<proteinExistence type="predicted"/>
<accession>A0A5J4KNQ4</accession>
<feature type="transmembrane region" description="Helical" evidence="2">
    <location>
        <begin position="297"/>
        <end position="319"/>
    </location>
</feature>
<feature type="transmembrane region" description="Helical" evidence="2">
    <location>
        <begin position="33"/>
        <end position="51"/>
    </location>
</feature>
<comment type="caution">
    <text evidence="3">The sequence shown here is derived from an EMBL/GenBank/DDBJ whole genome shotgun (WGS) entry which is preliminary data.</text>
</comment>
<keyword evidence="2" id="KW-0472">Membrane</keyword>
<evidence type="ECO:0000256" key="2">
    <source>
        <dbReference type="SAM" id="Phobius"/>
    </source>
</evidence>
<feature type="transmembrane region" description="Helical" evidence="2">
    <location>
        <begin position="257"/>
        <end position="277"/>
    </location>
</feature>
<feature type="transmembrane region" description="Helical" evidence="2">
    <location>
        <begin position="376"/>
        <end position="399"/>
    </location>
</feature>
<sequence length="412" mass="46073">MAQSKVHATPQSTEIPARTLTTTHSQERTLRRVSAWLLLFFLLQGELGAVWDREWHAYVGRDQFWTPPHTLIYTCVSGAGLLALAVVLWETFRYRRHTPGVDDTSTVAIFRFFHAPLGFSVLGFGALLSLISAPLDNYWHELYGIDIALWAPFHMMGVTGGLIGMLGMVYVFASEAAIERASTREPRRYFGLTALELGIVMTMGSILNYALTGFLQFPIITIGTIHIDTYPLPLVAGCLLFMLAVLRSTQKVGTATLLIFVLMLHTIVVELFVPWAIRTAVDVQHMPYRQPGLIPHFQLDYALLPIAFLLSALIIDFLAYRQQRKTDSPNFSMRTTLIIGALASLPILLFTPFILLKYTPYAPIFLPEKGIPVEPVQMGMIVVVSVIIAMGFGALGAWLGDDFGDIWRWSKR</sequence>
<keyword evidence="2" id="KW-0812">Transmembrane</keyword>
<dbReference type="RefSeq" id="WP_151756641.1">
    <property type="nucleotide sequence ID" value="NZ_BKZW01000001.1"/>
</dbReference>
<reference evidence="3 4" key="1">
    <citation type="submission" date="2019-10" db="EMBL/GenBank/DDBJ databases">
        <title>Dictyobacter vulcani sp. nov., within the class Ktedonobacteria, isolated from soil of volcanic Mt. Zao.</title>
        <authorList>
            <person name="Zheng Y."/>
            <person name="Wang C.M."/>
            <person name="Sakai Y."/>
            <person name="Abe K."/>
            <person name="Yokota A."/>
            <person name="Yabe S."/>
        </authorList>
    </citation>
    <scope>NUCLEOTIDE SEQUENCE [LARGE SCALE GENOMIC DNA]</scope>
    <source>
        <strain evidence="3 4">W12</strain>
    </source>
</reference>
<feature type="transmembrane region" description="Helical" evidence="2">
    <location>
        <begin position="331"/>
        <end position="356"/>
    </location>
</feature>
<feature type="transmembrane region" description="Helical" evidence="2">
    <location>
        <begin position="189"/>
        <end position="211"/>
    </location>
</feature>
<evidence type="ECO:0000313" key="4">
    <source>
        <dbReference type="Proteomes" id="UP000326912"/>
    </source>
</evidence>
<gene>
    <name evidence="3" type="ORF">KDW_29440</name>
</gene>
<dbReference type="EMBL" id="BKZW01000001">
    <property type="protein sequence ID" value="GER88782.1"/>
    <property type="molecule type" value="Genomic_DNA"/>
</dbReference>
<protein>
    <submittedName>
        <fullName evidence="3">Uncharacterized protein</fullName>
    </submittedName>
</protein>
<organism evidence="3 4">
    <name type="scientific">Dictyobacter vulcani</name>
    <dbReference type="NCBI Taxonomy" id="2607529"/>
    <lineage>
        <taxon>Bacteria</taxon>
        <taxon>Bacillati</taxon>
        <taxon>Chloroflexota</taxon>
        <taxon>Ktedonobacteria</taxon>
        <taxon>Ktedonobacterales</taxon>
        <taxon>Dictyobacteraceae</taxon>
        <taxon>Dictyobacter</taxon>
    </lineage>
</organism>
<dbReference type="Proteomes" id="UP000326912">
    <property type="component" value="Unassembled WGS sequence"/>
</dbReference>
<keyword evidence="4" id="KW-1185">Reference proteome</keyword>
<evidence type="ECO:0000313" key="3">
    <source>
        <dbReference type="EMBL" id="GER88782.1"/>
    </source>
</evidence>
<evidence type="ECO:0000256" key="1">
    <source>
        <dbReference type="SAM" id="MobiDB-lite"/>
    </source>
</evidence>
<feature type="compositionally biased region" description="Polar residues" evidence="1">
    <location>
        <begin position="9"/>
        <end position="20"/>
    </location>
</feature>
<dbReference type="AlphaFoldDB" id="A0A5J4KNQ4"/>
<feature type="transmembrane region" description="Helical" evidence="2">
    <location>
        <begin position="217"/>
        <end position="245"/>
    </location>
</feature>
<feature type="transmembrane region" description="Helical" evidence="2">
    <location>
        <begin position="71"/>
        <end position="92"/>
    </location>
</feature>